<dbReference type="PATRIC" id="fig|1637975.4.peg.513"/>
<feature type="transmembrane region" description="Helical" evidence="1">
    <location>
        <begin position="36"/>
        <end position="54"/>
    </location>
</feature>
<evidence type="ECO:0000313" key="3">
    <source>
        <dbReference type="Proteomes" id="UP000050996"/>
    </source>
</evidence>
<keyword evidence="2" id="KW-0808">Transferase</keyword>
<keyword evidence="1" id="KW-0472">Membrane</keyword>
<dbReference type="Proteomes" id="UP000050996">
    <property type="component" value="Unassembled WGS sequence"/>
</dbReference>
<organism evidence="2 3">
    <name type="scientific">Cytobacillus solani</name>
    <dbReference type="NCBI Taxonomy" id="1637975"/>
    <lineage>
        <taxon>Bacteria</taxon>
        <taxon>Bacillati</taxon>
        <taxon>Bacillota</taxon>
        <taxon>Bacilli</taxon>
        <taxon>Bacillales</taxon>
        <taxon>Bacillaceae</taxon>
        <taxon>Cytobacillus</taxon>
    </lineage>
</organism>
<keyword evidence="3" id="KW-1185">Reference proteome</keyword>
<dbReference type="EMBL" id="LJIX01000006">
    <property type="protein sequence ID" value="KQL21785.1"/>
    <property type="molecule type" value="Genomic_DNA"/>
</dbReference>
<comment type="caution">
    <text evidence="2">The sequence shown here is derived from an EMBL/GenBank/DDBJ whole genome shotgun (WGS) entry which is preliminary data.</text>
</comment>
<reference evidence="2 3" key="1">
    <citation type="submission" date="2015-09" db="EMBL/GenBank/DDBJ databases">
        <title>Genome sequencing project for genomic taxonomy and phylogenomics of Bacillus-like bacteria.</title>
        <authorList>
            <person name="Liu B."/>
            <person name="Wang J."/>
            <person name="Zhu Y."/>
            <person name="Liu G."/>
            <person name="Chen Q."/>
            <person name="Chen Z."/>
            <person name="Lan J."/>
            <person name="Che J."/>
            <person name="Ge C."/>
            <person name="Shi H."/>
            <person name="Pan Z."/>
            <person name="Liu X."/>
        </authorList>
    </citation>
    <scope>NUCLEOTIDE SEQUENCE [LARGE SCALE GENOMIC DNA]</scope>
    <source>
        <strain evidence="2 3">FJAT-18043</strain>
    </source>
</reference>
<sequence length="61" mass="6851">MLNKFTFVIPIMVLVAVLAMWMLAKDYSEIDLQIRIIISAGAAILSGGISYFLFNVDKEKK</sequence>
<dbReference type="GO" id="GO:0016301">
    <property type="term" value="F:kinase activity"/>
    <property type="evidence" value="ECO:0007669"/>
    <property type="project" value="UniProtKB-KW"/>
</dbReference>
<protein>
    <submittedName>
        <fullName evidence="2">Histidine kinase</fullName>
    </submittedName>
</protein>
<keyword evidence="1" id="KW-1133">Transmembrane helix</keyword>
<proteinExistence type="predicted"/>
<keyword evidence="2" id="KW-0418">Kinase</keyword>
<name>A0A0Q3QUR3_9BACI</name>
<gene>
    <name evidence="2" type="ORF">AN957_04160</name>
</gene>
<feature type="transmembrane region" description="Helical" evidence="1">
    <location>
        <begin position="6"/>
        <end position="24"/>
    </location>
</feature>
<dbReference type="AlphaFoldDB" id="A0A0Q3QUR3"/>
<accession>A0A0Q3QUR3</accession>
<keyword evidence="1" id="KW-0812">Transmembrane</keyword>
<evidence type="ECO:0000256" key="1">
    <source>
        <dbReference type="SAM" id="Phobius"/>
    </source>
</evidence>
<evidence type="ECO:0000313" key="2">
    <source>
        <dbReference type="EMBL" id="KQL21785.1"/>
    </source>
</evidence>